<feature type="transmembrane region" description="Helical" evidence="10">
    <location>
        <begin position="61"/>
        <end position="80"/>
    </location>
</feature>
<dbReference type="InterPro" id="IPR035906">
    <property type="entry name" value="MetI-like_sf"/>
</dbReference>
<keyword evidence="8 10" id="KW-1133">Transmembrane helix</keyword>
<evidence type="ECO:0000256" key="10">
    <source>
        <dbReference type="RuleBase" id="RU363032"/>
    </source>
</evidence>
<dbReference type="InterPro" id="IPR010065">
    <property type="entry name" value="AA_ABC_transptr_permease_3TM"/>
</dbReference>
<keyword evidence="6 10" id="KW-0812">Transmembrane</keyword>
<feature type="domain" description="ABC transmembrane type-1" evidence="11">
    <location>
        <begin position="16"/>
        <end position="204"/>
    </location>
</feature>
<evidence type="ECO:0000256" key="3">
    <source>
        <dbReference type="ARBA" id="ARBA00010072"/>
    </source>
</evidence>
<reference evidence="12 13" key="1">
    <citation type="submission" date="2015-12" db="EMBL/GenBank/DDBJ databases">
        <authorList>
            <person name="Shamseldin A."/>
            <person name="Moawad H."/>
            <person name="Abd El-Rahim W.M."/>
            <person name="Sadowsky M.J."/>
        </authorList>
    </citation>
    <scope>NUCLEOTIDE SEQUENCE [LARGE SCALE GENOMIC DNA]</scope>
    <source>
        <strain evidence="12 13">JC234</strain>
    </source>
</reference>
<evidence type="ECO:0000256" key="2">
    <source>
        <dbReference type="ARBA" id="ARBA00004429"/>
    </source>
</evidence>
<keyword evidence="4 10" id="KW-0813">Transport</keyword>
<comment type="subcellular location">
    <subcellularLocation>
        <location evidence="2">Cell inner membrane</location>
        <topology evidence="2">Multi-pass membrane protein</topology>
    </subcellularLocation>
    <subcellularLocation>
        <location evidence="10">Cell membrane</location>
        <topology evidence="10">Multi-pass membrane protein</topology>
    </subcellularLocation>
</comment>
<dbReference type="GO" id="GO:0043190">
    <property type="term" value="C:ATP-binding cassette (ABC) transporter complex"/>
    <property type="evidence" value="ECO:0007669"/>
    <property type="project" value="InterPro"/>
</dbReference>
<dbReference type="GO" id="GO:0006865">
    <property type="term" value="P:amino acid transport"/>
    <property type="evidence" value="ECO:0007669"/>
    <property type="project" value="UniProtKB-KW"/>
</dbReference>
<dbReference type="InterPro" id="IPR000515">
    <property type="entry name" value="MetI-like"/>
</dbReference>
<dbReference type="RefSeq" id="WP_066176637.1">
    <property type="nucleotide sequence ID" value="NZ_LQZT01000007.1"/>
</dbReference>
<comment type="caution">
    <text evidence="12">The sequence shown here is derived from an EMBL/GenBank/DDBJ whole genome shotgun (WGS) entry which is preliminary data.</text>
</comment>
<keyword evidence="9 10" id="KW-0472">Membrane</keyword>
<dbReference type="Pfam" id="PF00528">
    <property type="entry name" value="BPD_transp_1"/>
    <property type="match status" value="1"/>
</dbReference>
<sequence>MTEFLAVNGTQILEGFWNTIRIVLSGFVLGALIGAPLGLARQGRHALPRIIAGAYVEAIRNTPFLIQASLLFAFAGVLRLRLPMEMLGITAVALYTAAYMAEIVRGALLAIPAGQWEAADALGLGKAQAFRLVVLPQLMPFALPASTNLFATVTKESAFLSALSVAELTFAGQVVIARTFAVFEVWALVGALYLMFILALFAVSERLERHFAWARHSRS</sequence>
<dbReference type="NCBIfam" id="TIGR01726">
    <property type="entry name" value="HEQRo_perm_3TM"/>
    <property type="match status" value="1"/>
</dbReference>
<feature type="transmembrane region" description="Helical" evidence="10">
    <location>
        <begin position="86"/>
        <end position="111"/>
    </location>
</feature>
<evidence type="ECO:0000256" key="1">
    <source>
        <dbReference type="ARBA" id="ARBA00003159"/>
    </source>
</evidence>
<keyword evidence="7" id="KW-0029">Amino-acid transport</keyword>
<gene>
    <name evidence="12" type="ORF">AWJ14_13565</name>
</gene>
<evidence type="ECO:0000259" key="11">
    <source>
        <dbReference type="PROSITE" id="PS50928"/>
    </source>
</evidence>
<dbReference type="AlphaFoldDB" id="A0A1C1YY73"/>
<dbReference type="InterPro" id="IPR043429">
    <property type="entry name" value="ArtM/GltK/GlnP/TcyL/YhdX-like"/>
</dbReference>
<dbReference type="OrthoDB" id="9809799at2"/>
<comment type="function">
    <text evidence="1">Part of the binding-protein-dependent transport system for glutamine; probably responsible for the translocation of the substrate across the membrane.</text>
</comment>
<dbReference type="CDD" id="cd06261">
    <property type="entry name" value="TM_PBP2"/>
    <property type="match status" value="1"/>
</dbReference>
<evidence type="ECO:0000256" key="9">
    <source>
        <dbReference type="ARBA" id="ARBA00023136"/>
    </source>
</evidence>
<dbReference type="PROSITE" id="PS50928">
    <property type="entry name" value="ABC_TM1"/>
    <property type="match status" value="1"/>
</dbReference>
<dbReference type="Gene3D" id="1.10.3720.10">
    <property type="entry name" value="MetI-like"/>
    <property type="match status" value="1"/>
</dbReference>
<organism evidence="12 13">
    <name type="scientific">Hoeflea olei</name>
    <dbReference type="NCBI Taxonomy" id="1480615"/>
    <lineage>
        <taxon>Bacteria</taxon>
        <taxon>Pseudomonadati</taxon>
        <taxon>Pseudomonadota</taxon>
        <taxon>Alphaproteobacteria</taxon>
        <taxon>Hyphomicrobiales</taxon>
        <taxon>Rhizobiaceae</taxon>
        <taxon>Hoeflea</taxon>
    </lineage>
</organism>
<keyword evidence="5" id="KW-1003">Cell membrane</keyword>
<comment type="similarity">
    <text evidence="3">Belongs to the binding-protein-dependent transport system permease family. HisMQ subfamily.</text>
</comment>
<evidence type="ECO:0000256" key="7">
    <source>
        <dbReference type="ARBA" id="ARBA00022970"/>
    </source>
</evidence>
<evidence type="ECO:0000256" key="5">
    <source>
        <dbReference type="ARBA" id="ARBA00022475"/>
    </source>
</evidence>
<evidence type="ECO:0000256" key="4">
    <source>
        <dbReference type="ARBA" id="ARBA00022448"/>
    </source>
</evidence>
<dbReference type="PANTHER" id="PTHR30614">
    <property type="entry name" value="MEMBRANE COMPONENT OF AMINO ACID ABC TRANSPORTER"/>
    <property type="match status" value="1"/>
</dbReference>
<dbReference type="EMBL" id="LQZT01000007">
    <property type="protein sequence ID" value="OCW58356.1"/>
    <property type="molecule type" value="Genomic_DNA"/>
</dbReference>
<protein>
    <recommendedName>
        <fullName evidence="11">ABC transmembrane type-1 domain-containing protein</fullName>
    </recommendedName>
</protein>
<keyword evidence="13" id="KW-1185">Reference proteome</keyword>
<feature type="transmembrane region" description="Helical" evidence="10">
    <location>
        <begin position="132"/>
        <end position="151"/>
    </location>
</feature>
<evidence type="ECO:0000256" key="8">
    <source>
        <dbReference type="ARBA" id="ARBA00022989"/>
    </source>
</evidence>
<accession>A0A1C1YY73</accession>
<dbReference type="Proteomes" id="UP000094795">
    <property type="component" value="Unassembled WGS sequence"/>
</dbReference>
<feature type="transmembrane region" description="Helical" evidence="10">
    <location>
        <begin position="20"/>
        <end position="40"/>
    </location>
</feature>
<evidence type="ECO:0000313" key="12">
    <source>
        <dbReference type="EMBL" id="OCW58356.1"/>
    </source>
</evidence>
<evidence type="ECO:0000256" key="6">
    <source>
        <dbReference type="ARBA" id="ARBA00022692"/>
    </source>
</evidence>
<dbReference type="SUPFAM" id="SSF161098">
    <property type="entry name" value="MetI-like"/>
    <property type="match status" value="1"/>
</dbReference>
<dbReference type="GO" id="GO:0022857">
    <property type="term" value="F:transmembrane transporter activity"/>
    <property type="evidence" value="ECO:0007669"/>
    <property type="project" value="InterPro"/>
</dbReference>
<feature type="transmembrane region" description="Helical" evidence="10">
    <location>
        <begin position="183"/>
        <end position="203"/>
    </location>
</feature>
<proteinExistence type="inferred from homology"/>
<name>A0A1C1YY73_9HYPH</name>
<feature type="transmembrane region" description="Helical" evidence="10">
    <location>
        <begin position="157"/>
        <end position="176"/>
    </location>
</feature>
<evidence type="ECO:0000313" key="13">
    <source>
        <dbReference type="Proteomes" id="UP000094795"/>
    </source>
</evidence>
<dbReference type="STRING" id="1480615.AWJ14_13565"/>
<dbReference type="PANTHER" id="PTHR30614:SF20">
    <property type="entry name" value="GLUTAMINE TRANSPORT SYSTEM PERMEASE PROTEIN GLNP"/>
    <property type="match status" value="1"/>
</dbReference>